<dbReference type="GO" id="GO:0071111">
    <property type="term" value="F:cyclic-guanylate-specific phosphodiesterase activity"/>
    <property type="evidence" value="ECO:0007669"/>
    <property type="project" value="UniProtKB-EC"/>
</dbReference>
<organism evidence="6 7">
    <name type="scientific">Candidatus Thiodiazotropha endolucinida</name>
    <dbReference type="NCBI Taxonomy" id="1655433"/>
    <lineage>
        <taxon>Bacteria</taxon>
        <taxon>Pseudomonadati</taxon>
        <taxon>Pseudomonadota</taxon>
        <taxon>Gammaproteobacteria</taxon>
        <taxon>Chromatiales</taxon>
        <taxon>Sedimenticolaceae</taxon>
        <taxon>Candidatus Thiodiazotropha</taxon>
    </lineage>
</organism>
<dbReference type="PANTHER" id="PTHR33121">
    <property type="entry name" value="CYCLIC DI-GMP PHOSPHODIESTERASE PDEF"/>
    <property type="match status" value="1"/>
</dbReference>
<dbReference type="Pfam" id="PF05226">
    <property type="entry name" value="CHASE2"/>
    <property type="match status" value="1"/>
</dbReference>
<reference evidence="6 7" key="1">
    <citation type="submission" date="2016-06" db="EMBL/GenBank/DDBJ databases">
        <title>Genome sequence of endosymbiont of Candidatus Endolucinida thiodiazotropha.</title>
        <authorList>
            <person name="Poehlein A."/>
            <person name="Koenig S."/>
            <person name="Heiden S.E."/>
            <person name="Thuermer A."/>
            <person name="Voget S."/>
            <person name="Daniel R."/>
            <person name="Markert S."/>
            <person name="Gros O."/>
            <person name="Schweder T."/>
        </authorList>
    </citation>
    <scope>NUCLEOTIDE SEQUENCE [LARGE SCALE GENOMIC DNA]</scope>
    <source>
        <strain evidence="6 7">COS</strain>
    </source>
</reference>
<feature type="transmembrane region" description="Helical" evidence="3">
    <location>
        <begin position="304"/>
        <end position="321"/>
    </location>
</feature>
<dbReference type="Gene3D" id="3.20.20.450">
    <property type="entry name" value="EAL domain"/>
    <property type="match status" value="1"/>
</dbReference>
<keyword evidence="2" id="KW-0973">c-di-GMP</keyword>
<dbReference type="CDD" id="cd01949">
    <property type="entry name" value="GGDEF"/>
    <property type="match status" value="1"/>
</dbReference>
<dbReference type="NCBIfam" id="TIGR00254">
    <property type="entry name" value="GGDEF"/>
    <property type="match status" value="1"/>
</dbReference>
<feature type="domain" description="EAL" evidence="4">
    <location>
        <begin position="565"/>
        <end position="819"/>
    </location>
</feature>
<dbReference type="SUPFAM" id="SSF55073">
    <property type="entry name" value="Nucleotide cyclase"/>
    <property type="match status" value="1"/>
</dbReference>
<protein>
    <recommendedName>
        <fullName evidence="1">cyclic-guanylate-specific phosphodiesterase</fullName>
        <ecNumber evidence="1">3.1.4.52</ecNumber>
    </recommendedName>
</protein>
<dbReference type="SMART" id="SM00052">
    <property type="entry name" value="EAL"/>
    <property type="match status" value="1"/>
</dbReference>
<dbReference type="Pfam" id="PF00563">
    <property type="entry name" value="EAL"/>
    <property type="match status" value="1"/>
</dbReference>
<evidence type="ECO:0000259" key="5">
    <source>
        <dbReference type="PROSITE" id="PS50887"/>
    </source>
</evidence>
<dbReference type="Proteomes" id="UP000094769">
    <property type="component" value="Unassembled WGS sequence"/>
</dbReference>
<dbReference type="Gene3D" id="3.30.70.270">
    <property type="match status" value="1"/>
</dbReference>
<dbReference type="EC" id="3.1.4.52" evidence="1"/>
<evidence type="ECO:0000256" key="2">
    <source>
        <dbReference type="ARBA" id="ARBA00022636"/>
    </source>
</evidence>
<evidence type="ECO:0000256" key="3">
    <source>
        <dbReference type="SAM" id="Phobius"/>
    </source>
</evidence>
<dbReference type="InterPro" id="IPR043128">
    <property type="entry name" value="Rev_trsase/Diguanyl_cyclase"/>
</dbReference>
<dbReference type="InterPro" id="IPR007890">
    <property type="entry name" value="CHASE2"/>
</dbReference>
<comment type="caution">
    <text evidence="6">The sequence shown here is derived from an EMBL/GenBank/DDBJ whole genome shotgun (WGS) entry which is preliminary data.</text>
</comment>
<dbReference type="PANTHER" id="PTHR33121:SF70">
    <property type="entry name" value="SIGNALING PROTEIN YKOW"/>
    <property type="match status" value="1"/>
</dbReference>
<dbReference type="InterPro" id="IPR035919">
    <property type="entry name" value="EAL_sf"/>
</dbReference>
<keyword evidence="3" id="KW-1133">Transmembrane helix</keyword>
<dbReference type="SMART" id="SM01080">
    <property type="entry name" value="CHASE2"/>
    <property type="match status" value="1"/>
</dbReference>
<gene>
    <name evidence="6" type="primary">cph2_10</name>
    <name evidence="6" type="ORF">CODIS_22430</name>
</gene>
<feature type="transmembrane region" description="Helical" evidence="3">
    <location>
        <begin position="328"/>
        <end position="347"/>
    </location>
</feature>
<dbReference type="CDD" id="cd01948">
    <property type="entry name" value="EAL"/>
    <property type="match status" value="1"/>
</dbReference>
<evidence type="ECO:0000313" key="7">
    <source>
        <dbReference type="Proteomes" id="UP000094769"/>
    </source>
</evidence>
<keyword evidence="7" id="KW-1185">Reference proteome</keyword>
<dbReference type="RefSeq" id="WP_069124834.1">
    <property type="nucleotide sequence ID" value="NZ_MARB01000011.1"/>
</dbReference>
<sequence length="830" mass="91711">MVHPLVNKLNWRGVFLVISLIVLAYLLTGNAAVQRFDLLLYDNFLNLQGNQISDEVVVVAIDDASLHNLGHWPWSRRVHGQLLDRLTDMGAKAVAFDILFAESDTVDPQADSLFAQAIDRNGRTVLVVAPSKSSAELPISEVLPLSMLAEAAAGLGHVDFEIDRDGLCRSFYLYAGISNAHWPALSLALLQVTDVNPLPENALQHDRQVEHVGWLRRGRFLIPFDPNPEAVKLLSAHVVLNDDEAASSIRGKYVLIGSTATGLGDVMSTPVSFVHQRMPGVVLNAQVLSGLLQGTLIREIDRNHYQVLTILITAIAALLMFNASFPAAMIIFLAAVIGVPAVAGMVMSIEQLWFPPMAVTASLVLGFPLWGVFSHLHARRINRSLSDRVHHQALHHAVTDLPNQYALEGRLNRLGREDGRNNNIAALIIINIQWSDSAGGLVGHSATDLLLIAIAQRLRNAIRSDDMVVHLNGDDFAVLVENLNDADSAQQIANNLLNVLQEPVKFEQSQIFLTPRMGLSLWPQESPDGNALLRDASMAMFSARVGQLTKTCIYSIQVAKEVEQRSQLEQALISAIKRDEFEVYYQPQVITGSSRMIGVEALLRWHNPKLGLVYPSTFIPLAEHTGLIREIGSWVLLSACKQMQQWNECGLGPLRLAVNLSPLQLVDQNLFTEVCETLEKSCLDPSQLELEITESAVMQNLEEAKAVMRALKGLGVKLAIDDFGTGYSSLSNLQHFPLDRIKIDRSFIREIESNDDVREITLTIINMAKRLNLEVIAEGVESESQVARLEDYGCDELQGYYFSHPLPATELTALLPERESFTSVLLNAKQ</sequence>
<dbReference type="InterPro" id="IPR050706">
    <property type="entry name" value="Cyclic-di-GMP_PDE-like"/>
</dbReference>
<dbReference type="InterPro" id="IPR001633">
    <property type="entry name" value="EAL_dom"/>
</dbReference>
<keyword evidence="3" id="KW-0812">Transmembrane</keyword>
<name>A0A7Z0VKW6_9GAMM</name>
<dbReference type="FunFam" id="3.20.20.450:FF:000001">
    <property type="entry name" value="Cyclic di-GMP phosphodiesterase yahA"/>
    <property type="match status" value="1"/>
</dbReference>
<evidence type="ECO:0000259" key="4">
    <source>
        <dbReference type="PROSITE" id="PS50883"/>
    </source>
</evidence>
<dbReference type="InterPro" id="IPR000160">
    <property type="entry name" value="GGDEF_dom"/>
</dbReference>
<feature type="domain" description="GGDEF" evidence="5">
    <location>
        <begin position="423"/>
        <end position="556"/>
    </location>
</feature>
<keyword evidence="3" id="KW-0472">Membrane</keyword>
<proteinExistence type="predicted"/>
<dbReference type="AlphaFoldDB" id="A0A7Z0VKW6"/>
<accession>A0A7Z0VKW6</accession>
<feature type="transmembrane region" description="Helical" evidence="3">
    <location>
        <begin position="353"/>
        <end position="373"/>
    </location>
</feature>
<evidence type="ECO:0000313" key="6">
    <source>
        <dbReference type="EMBL" id="ODJ87532.1"/>
    </source>
</evidence>
<dbReference type="EMBL" id="MARB01000011">
    <property type="protein sequence ID" value="ODJ87532.1"/>
    <property type="molecule type" value="Genomic_DNA"/>
</dbReference>
<dbReference type="SMART" id="SM00267">
    <property type="entry name" value="GGDEF"/>
    <property type="match status" value="1"/>
</dbReference>
<dbReference type="SUPFAM" id="SSF141868">
    <property type="entry name" value="EAL domain-like"/>
    <property type="match status" value="1"/>
</dbReference>
<dbReference type="InterPro" id="IPR029787">
    <property type="entry name" value="Nucleotide_cyclase"/>
</dbReference>
<evidence type="ECO:0000256" key="1">
    <source>
        <dbReference type="ARBA" id="ARBA00012282"/>
    </source>
</evidence>
<dbReference type="PROSITE" id="PS50883">
    <property type="entry name" value="EAL"/>
    <property type="match status" value="1"/>
</dbReference>
<dbReference type="OrthoDB" id="9813903at2"/>
<dbReference type="Pfam" id="PF00990">
    <property type="entry name" value="GGDEF"/>
    <property type="match status" value="1"/>
</dbReference>
<dbReference type="PROSITE" id="PS50887">
    <property type="entry name" value="GGDEF"/>
    <property type="match status" value="1"/>
</dbReference>